<reference evidence="4 5" key="1">
    <citation type="submission" date="2016-11" db="EMBL/GenBank/DDBJ databases">
        <authorList>
            <person name="Jaros S."/>
            <person name="Januszkiewicz K."/>
            <person name="Wedrychowicz H."/>
        </authorList>
    </citation>
    <scope>NUCLEOTIDE SEQUENCE [LARGE SCALE GENOMIC DNA]</scope>
</reference>
<feature type="region of interest" description="Disordered" evidence="1">
    <location>
        <begin position="498"/>
        <end position="526"/>
    </location>
</feature>
<evidence type="ECO:0000313" key="4">
    <source>
        <dbReference type="EMBL" id="SGZ27610.1"/>
    </source>
</evidence>
<dbReference type="Pfam" id="PF13768">
    <property type="entry name" value="VWA_3"/>
    <property type="match status" value="1"/>
</dbReference>
<dbReference type="EMBL" id="FQNC01000088">
    <property type="protein sequence ID" value="SGZ27610.1"/>
    <property type="molecule type" value="Genomic_DNA"/>
</dbReference>
<dbReference type="PANTHER" id="PTHR45737">
    <property type="entry name" value="VON WILLEBRAND FACTOR A DOMAIN-CONTAINING PROTEIN 5A"/>
    <property type="match status" value="1"/>
</dbReference>
<organism evidence="4 5">
    <name type="scientific">Microbotryum silenes-dioicae</name>
    <dbReference type="NCBI Taxonomy" id="796604"/>
    <lineage>
        <taxon>Eukaryota</taxon>
        <taxon>Fungi</taxon>
        <taxon>Dikarya</taxon>
        <taxon>Basidiomycota</taxon>
        <taxon>Pucciniomycotina</taxon>
        <taxon>Microbotryomycetes</taxon>
        <taxon>Microbotryales</taxon>
        <taxon>Microbotryaceae</taxon>
        <taxon>Microbotryum</taxon>
    </lineage>
</organism>
<proteinExistence type="predicted"/>
<dbReference type="PROSITE" id="PS50234">
    <property type="entry name" value="VWFA"/>
    <property type="match status" value="1"/>
</dbReference>
<accession>A0A2X0MMP0</accession>
<evidence type="ECO:0000259" key="3">
    <source>
        <dbReference type="PROSITE" id="PS51468"/>
    </source>
</evidence>
<feature type="compositionally biased region" description="Polar residues" evidence="1">
    <location>
        <begin position="517"/>
        <end position="526"/>
    </location>
</feature>
<dbReference type="Proteomes" id="UP000249464">
    <property type="component" value="Unassembled WGS sequence"/>
</dbReference>
<dbReference type="Gene3D" id="3.40.50.410">
    <property type="entry name" value="von Willebrand factor, type A domain"/>
    <property type="match status" value="1"/>
</dbReference>
<dbReference type="SUPFAM" id="SSF53300">
    <property type="entry name" value="vWA-like"/>
    <property type="match status" value="1"/>
</dbReference>
<evidence type="ECO:0000313" key="5">
    <source>
        <dbReference type="Proteomes" id="UP000249464"/>
    </source>
</evidence>
<protein>
    <submittedName>
        <fullName evidence="4">BQ5605_C026g10140 protein</fullName>
    </submittedName>
</protein>
<feature type="compositionally biased region" description="Acidic residues" evidence="1">
    <location>
        <begin position="498"/>
        <end position="513"/>
    </location>
</feature>
<keyword evidence="5" id="KW-1185">Reference proteome</keyword>
<dbReference type="PANTHER" id="PTHR45737:SF6">
    <property type="entry name" value="VON WILLEBRAND FACTOR A DOMAIN-CONTAINING PROTEIN 5A"/>
    <property type="match status" value="1"/>
</dbReference>
<sequence length="904" mass="98448">MHGLLYIVDRTVAQPWLVEYRSVSLLSVRATASIKHLSASVKLVQEYKNETNHTQDCTYVFPVPDRGAVCAFEMVKQNGTRVKGVVKEKQEAKKEYEQAKEKGKLASLLFQETPDTFQMLVGNLLPQERVTIQFEYVTELTEDEQNDSIRFHLPMHIGQRYGDKDLDSSPSASRTSTLETTFFDLTTSIEALSAIRKITCPSHTVSTELGPDASIADQVPAQEVPNFATVSFSSPRALDKDFVLSIVAKYSDNPRCIAERHPSNPSSALSITLVPKFNAPEFEEQEYLFLVDRSGSMDGDRISMARKALVVLLRSLPSRRRTGFNIISFGSGHEALWKSGSRVYDQVSLNTTQSTLDSATKLVDSMEADFGGTQMKAALEATFALRRKTTPTSVFLLTDGDAWDLLNVFDTVRQAVDSAGTKTPLRVFVLGIGNSASTAMCEGIARIGNGTCQFVVDGESFTGKTARLLKAARSKPFSKIEIDYGGRDDVVTKMEAVEEDDKNSDFEMVDQPEPDAQQGQEKQTPVSLFDPSIDALESASSPVLKVEPVSLAPAPRIQQVPGVIKSLYSGSRMHVYAILNTSVTIPQEVILCAQSFDGEDFELKIPVIVSPTPSTSIHVIAAKKLIQAFEDTSTTADQPHKNERQLQAEIVRLGTTYAITSSHTSFIAVDESGSVEEHAKRQAARSRNNMSPTYDGIGSGATSGRGMRMLAACAPSPPGGATPMAAFSAPVVPGPMMAYAAPMTMMMPQSKRDYKFGSRAQVIGGGPGPGSAPRSFSLRGGGMVCGAPGDSMMDRLGTPSTAETDSDRLDKIARAQAFDGSFEKLVLQVLGFTKLDEEWKSRVGVEDEDVLIALLVLAYWQKHMGELKEEWEALALKTREFVQGRVGVGESEVDALVLKAETIS</sequence>
<dbReference type="InterPro" id="IPR036465">
    <property type="entry name" value="vWFA_dom_sf"/>
</dbReference>
<dbReference type="InterPro" id="IPR002035">
    <property type="entry name" value="VWF_A"/>
</dbReference>
<evidence type="ECO:0000256" key="1">
    <source>
        <dbReference type="SAM" id="MobiDB-lite"/>
    </source>
</evidence>
<dbReference type="Pfam" id="PF08487">
    <property type="entry name" value="VIT"/>
    <property type="match status" value="1"/>
</dbReference>
<gene>
    <name evidence="4" type="primary">BQ5605_C026g10140</name>
    <name evidence="4" type="ORF">BQ5605_C026G10140</name>
</gene>
<dbReference type="PROSITE" id="PS51468">
    <property type="entry name" value="VIT"/>
    <property type="match status" value="1"/>
</dbReference>
<dbReference type="STRING" id="796604.A0A2X0MMP0"/>
<dbReference type="SMART" id="SM00609">
    <property type="entry name" value="VIT"/>
    <property type="match status" value="1"/>
</dbReference>
<dbReference type="SMART" id="SM00327">
    <property type="entry name" value="VWA"/>
    <property type="match status" value="1"/>
</dbReference>
<dbReference type="AlphaFoldDB" id="A0A2X0MMP0"/>
<feature type="domain" description="VIT" evidence="3">
    <location>
        <begin position="9"/>
        <end position="138"/>
    </location>
</feature>
<dbReference type="InterPro" id="IPR013694">
    <property type="entry name" value="VIT"/>
</dbReference>
<evidence type="ECO:0000259" key="2">
    <source>
        <dbReference type="PROSITE" id="PS50234"/>
    </source>
</evidence>
<feature type="domain" description="VWFA" evidence="2">
    <location>
        <begin position="286"/>
        <end position="480"/>
    </location>
</feature>
<name>A0A2X0MMP0_9BASI</name>